<feature type="region of interest" description="Disordered" evidence="1">
    <location>
        <begin position="1"/>
        <end position="79"/>
    </location>
</feature>
<keyword evidence="2" id="KW-0472">Membrane</keyword>
<keyword evidence="4" id="KW-1185">Reference proteome</keyword>
<reference evidence="3" key="2">
    <citation type="submission" date="2020-09" db="EMBL/GenBank/DDBJ databases">
        <authorList>
            <person name="Sun Q."/>
            <person name="Ohkuma M."/>
        </authorList>
    </citation>
    <scope>NUCLEOTIDE SEQUENCE</scope>
    <source>
        <strain evidence="3">JCM 3276</strain>
    </source>
</reference>
<reference evidence="3" key="1">
    <citation type="journal article" date="2014" name="Int. J. Syst. Evol. Microbiol.">
        <title>Complete genome sequence of Corynebacterium casei LMG S-19264T (=DSM 44701T), isolated from a smear-ripened cheese.</title>
        <authorList>
            <consortium name="US DOE Joint Genome Institute (JGI-PGF)"/>
            <person name="Walter F."/>
            <person name="Albersmeier A."/>
            <person name="Kalinowski J."/>
            <person name="Ruckert C."/>
        </authorList>
    </citation>
    <scope>NUCLEOTIDE SEQUENCE</scope>
    <source>
        <strain evidence="3">JCM 3276</strain>
    </source>
</reference>
<sequence length="199" mass="20527">MTDQPPGHQPPGYQPSPAGEPTPPGGFRAAPYQGFPASGPMPAQPGYPASGPLPAQPGYPGSGPFPAQTGGFPQQQAPKRKGGAAVPLLAVAMVVFLAAAGVMVFLWLGASDDTKAHNDKLTALTSELSSTQRKTEEATESAASSQAKADDAGKDIAALEREISGLRRCADRVRETLIVAESGTDAELRAAVQTMFQNC</sequence>
<feature type="region of interest" description="Disordered" evidence="1">
    <location>
        <begin position="127"/>
        <end position="149"/>
    </location>
</feature>
<evidence type="ECO:0000313" key="3">
    <source>
        <dbReference type="EMBL" id="GGS51792.1"/>
    </source>
</evidence>
<comment type="caution">
    <text evidence="3">The sequence shown here is derived from an EMBL/GenBank/DDBJ whole genome shotgun (WGS) entry which is preliminary data.</text>
</comment>
<dbReference type="RefSeq" id="WP_189213373.1">
    <property type="nucleotide sequence ID" value="NZ_BMRB01000006.1"/>
</dbReference>
<feature type="transmembrane region" description="Helical" evidence="2">
    <location>
        <begin position="84"/>
        <end position="108"/>
    </location>
</feature>
<protein>
    <submittedName>
        <fullName evidence="3">Uncharacterized protein</fullName>
    </submittedName>
</protein>
<dbReference type="AlphaFoldDB" id="A0A918GPT3"/>
<keyword evidence="2" id="KW-0812">Transmembrane</keyword>
<gene>
    <name evidence="3" type="ORF">GCM10010171_53560</name>
</gene>
<dbReference type="Proteomes" id="UP000660680">
    <property type="component" value="Unassembled WGS sequence"/>
</dbReference>
<proteinExistence type="predicted"/>
<dbReference type="EMBL" id="BMRB01000006">
    <property type="protein sequence ID" value="GGS51792.1"/>
    <property type="molecule type" value="Genomic_DNA"/>
</dbReference>
<evidence type="ECO:0000256" key="2">
    <source>
        <dbReference type="SAM" id="Phobius"/>
    </source>
</evidence>
<organism evidence="3 4">
    <name type="scientific">Actinokineospora fastidiosa</name>
    <dbReference type="NCBI Taxonomy" id="1816"/>
    <lineage>
        <taxon>Bacteria</taxon>
        <taxon>Bacillati</taxon>
        <taxon>Actinomycetota</taxon>
        <taxon>Actinomycetes</taxon>
        <taxon>Pseudonocardiales</taxon>
        <taxon>Pseudonocardiaceae</taxon>
        <taxon>Actinokineospora</taxon>
    </lineage>
</organism>
<feature type="compositionally biased region" description="Pro residues" evidence="1">
    <location>
        <begin position="7"/>
        <end position="24"/>
    </location>
</feature>
<keyword evidence="2" id="KW-1133">Transmembrane helix</keyword>
<accession>A0A918GPT3</accession>
<evidence type="ECO:0000313" key="4">
    <source>
        <dbReference type="Proteomes" id="UP000660680"/>
    </source>
</evidence>
<name>A0A918GPT3_9PSEU</name>
<evidence type="ECO:0000256" key="1">
    <source>
        <dbReference type="SAM" id="MobiDB-lite"/>
    </source>
</evidence>